<dbReference type="Proteomes" id="UP001355207">
    <property type="component" value="Chromosome 6"/>
</dbReference>
<sequence length="309" mass="34204">MSVDLQQSLSELQQAFDAPGGSRDDVSKKLAKLKLELAQSGLYFAPPTANPQDLETARSILEIGSFHALRQGNLKSYAQYNFALQPFYSNLNSIISESPNRPITLGLHLLALLSEGLLTEFHTLLETLKVEQLSDVFVKLPVDLERWLMEGAYNKVYRAKDRVPREEFGFLLERLMGTVRGQIASTIETSYSSLPLKSATSLLFFKPNEVSELNEFTKSRGWELSPSSQTFTFPNSSKPDIALAALHHKQQQQQNSAANSNNDGDEDMLGETDSKTIDALKGKGIKRGTPMLTMVGPALKLAQQLEAIV</sequence>
<dbReference type="Pfam" id="PF10075">
    <property type="entry name" value="CSN8_PSD8_EIF3K"/>
    <property type="match status" value="1"/>
</dbReference>
<dbReference type="InterPro" id="IPR033464">
    <property type="entry name" value="CSN8_PSD8_EIF3K"/>
</dbReference>
<dbReference type="RefSeq" id="XP_066076850.1">
    <property type="nucleotide sequence ID" value="XM_066220753.1"/>
</dbReference>
<evidence type="ECO:0000256" key="3">
    <source>
        <dbReference type="SAM" id="MobiDB-lite"/>
    </source>
</evidence>
<protein>
    <recommendedName>
        <fullName evidence="4">CSN8/PSMD8/EIF3K domain-containing protein</fullName>
    </recommendedName>
</protein>
<dbReference type="InterPro" id="IPR006746">
    <property type="entry name" value="26S_Psome_Rpn12"/>
</dbReference>
<dbReference type="AlphaFoldDB" id="A0AAX4JZE7"/>
<dbReference type="PANTHER" id="PTHR12387:SF0">
    <property type="entry name" value="26S PROTEASOME NON-ATPASE REGULATORY SUBUNIT 8"/>
    <property type="match status" value="1"/>
</dbReference>
<comment type="similarity">
    <text evidence="1">Belongs to the proteasome subunit S14 family.</text>
</comment>
<gene>
    <name evidence="5" type="ORF">L201_005020</name>
</gene>
<dbReference type="GO" id="GO:0005634">
    <property type="term" value="C:nucleus"/>
    <property type="evidence" value="ECO:0007669"/>
    <property type="project" value="TreeGrafter"/>
</dbReference>
<evidence type="ECO:0000313" key="5">
    <source>
        <dbReference type="EMBL" id="WWC90087.1"/>
    </source>
</evidence>
<dbReference type="Gene3D" id="1.25.40.990">
    <property type="match status" value="1"/>
</dbReference>
<dbReference type="PANTHER" id="PTHR12387">
    <property type="entry name" value="26S PROTEASOME NON-ATPASE REGULATORY SUBUNIT 8"/>
    <property type="match status" value="1"/>
</dbReference>
<keyword evidence="2" id="KW-0647">Proteasome</keyword>
<name>A0AAX4JZE7_9TREE</name>
<feature type="compositionally biased region" description="Low complexity" evidence="3">
    <location>
        <begin position="251"/>
        <end position="262"/>
    </location>
</feature>
<dbReference type="GO" id="GO:0043161">
    <property type="term" value="P:proteasome-mediated ubiquitin-dependent protein catabolic process"/>
    <property type="evidence" value="ECO:0007669"/>
    <property type="project" value="TreeGrafter"/>
</dbReference>
<dbReference type="GO" id="GO:0008541">
    <property type="term" value="C:proteasome regulatory particle, lid subcomplex"/>
    <property type="evidence" value="ECO:0007669"/>
    <property type="project" value="TreeGrafter"/>
</dbReference>
<accession>A0AAX4JZE7</accession>
<dbReference type="FunFam" id="1.25.40.990:FF:000001">
    <property type="entry name" value="26S proteasome non-ATPase regulatory subunit"/>
    <property type="match status" value="1"/>
</dbReference>
<evidence type="ECO:0000259" key="4">
    <source>
        <dbReference type="Pfam" id="PF10075"/>
    </source>
</evidence>
<evidence type="ECO:0000313" key="6">
    <source>
        <dbReference type="Proteomes" id="UP001355207"/>
    </source>
</evidence>
<dbReference type="GO" id="GO:0005829">
    <property type="term" value="C:cytosol"/>
    <property type="evidence" value="ECO:0007669"/>
    <property type="project" value="TreeGrafter"/>
</dbReference>
<dbReference type="GeneID" id="91095690"/>
<evidence type="ECO:0000256" key="1">
    <source>
        <dbReference type="ARBA" id="ARBA00009627"/>
    </source>
</evidence>
<feature type="domain" description="CSN8/PSMD8/EIF3K" evidence="4">
    <location>
        <begin position="103"/>
        <end position="236"/>
    </location>
</feature>
<dbReference type="EMBL" id="CP144103">
    <property type="protein sequence ID" value="WWC90087.1"/>
    <property type="molecule type" value="Genomic_DNA"/>
</dbReference>
<keyword evidence="6" id="KW-1185">Reference proteome</keyword>
<organism evidence="5 6">
    <name type="scientific">Kwoniella dendrophila CBS 6074</name>
    <dbReference type="NCBI Taxonomy" id="1295534"/>
    <lineage>
        <taxon>Eukaryota</taxon>
        <taxon>Fungi</taxon>
        <taxon>Dikarya</taxon>
        <taxon>Basidiomycota</taxon>
        <taxon>Agaricomycotina</taxon>
        <taxon>Tremellomycetes</taxon>
        <taxon>Tremellales</taxon>
        <taxon>Cryptococcaceae</taxon>
        <taxon>Kwoniella</taxon>
    </lineage>
</organism>
<evidence type="ECO:0000256" key="2">
    <source>
        <dbReference type="ARBA" id="ARBA00022942"/>
    </source>
</evidence>
<feature type="region of interest" description="Disordered" evidence="3">
    <location>
        <begin position="248"/>
        <end position="271"/>
    </location>
</feature>
<reference evidence="5 6" key="1">
    <citation type="submission" date="2024-01" db="EMBL/GenBank/DDBJ databases">
        <title>Comparative genomics of Cryptococcus and Kwoniella reveals pathogenesis evolution and contrasting modes of karyotype evolution via chromosome fusion or intercentromeric recombination.</title>
        <authorList>
            <person name="Coelho M.A."/>
            <person name="David-Palma M."/>
            <person name="Shea T."/>
            <person name="Bowers K."/>
            <person name="McGinley-Smith S."/>
            <person name="Mohammad A.W."/>
            <person name="Gnirke A."/>
            <person name="Yurkov A.M."/>
            <person name="Nowrousian M."/>
            <person name="Sun S."/>
            <person name="Cuomo C.A."/>
            <person name="Heitman J."/>
        </authorList>
    </citation>
    <scope>NUCLEOTIDE SEQUENCE [LARGE SCALE GENOMIC DNA]</scope>
    <source>
        <strain evidence="5 6">CBS 6074</strain>
    </source>
</reference>
<proteinExistence type="inferred from homology"/>